<evidence type="ECO:0000256" key="1">
    <source>
        <dbReference type="ARBA" id="ARBA00023002"/>
    </source>
</evidence>
<dbReference type="GeneID" id="73902849"/>
<evidence type="ECO:0000313" key="4">
    <source>
        <dbReference type="Proteomes" id="UP001595846"/>
    </source>
</evidence>
<keyword evidence="1 3" id="KW-0560">Oxidoreductase</keyword>
<evidence type="ECO:0000259" key="2">
    <source>
        <dbReference type="Pfam" id="PF01266"/>
    </source>
</evidence>
<sequence>MDVGIVGGGIVGLSAAHALAERGATVALYERGALGTGSTARSAGGIRSQFSTPVNVSLSRASKRVWNDFEGRFGVDIEYRKCGYLFLARSDATAERLHETVGMQRELGATSEYVDPIEATEYCPGLDPEPFVGATYGPDDGFADPNLAVQGYATAAREAGVEIRTGTTVTDLRRDGDRVVGLEVDGTERCNADYVVNAAGAWAGRIAQLAGIDLPIAPRRRQIAIVEPETPVPETVPLTIDLETGSYFRPERAGIALVGGHFGDADPDVDPDRFDDGMDVAWAATAVEHAADYTGYFGPETRIRRGWSGLYAVTPDHHPIVDETLPGLVTAAGFSGHGFQHAPATGRLVAELVLDGDASLVDVSALDGDRFDRGETATERHVA</sequence>
<protein>
    <submittedName>
        <fullName evidence="3">NAD(P)/FAD-dependent oxidoreductase</fullName>
        <ecNumber evidence="3">1.-.-.-</ecNumber>
    </submittedName>
</protein>
<dbReference type="AlphaFoldDB" id="A0ABD5NKW1"/>
<dbReference type="PANTHER" id="PTHR13847:SF287">
    <property type="entry name" value="FAD-DEPENDENT OXIDOREDUCTASE DOMAIN-CONTAINING PROTEIN 1"/>
    <property type="match status" value="1"/>
</dbReference>
<dbReference type="EC" id="1.-.-.-" evidence="3"/>
<dbReference type="PANTHER" id="PTHR13847">
    <property type="entry name" value="SARCOSINE DEHYDROGENASE-RELATED"/>
    <property type="match status" value="1"/>
</dbReference>
<comment type="caution">
    <text evidence="3">The sequence shown here is derived from an EMBL/GenBank/DDBJ whole genome shotgun (WGS) entry which is preliminary data.</text>
</comment>
<proteinExistence type="predicted"/>
<reference evidence="3 4" key="1">
    <citation type="journal article" date="2019" name="Int. J. Syst. Evol. Microbiol.">
        <title>The Global Catalogue of Microorganisms (GCM) 10K type strain sequencing project: providing services to taxonomists for standard genome sequencing and annotation.</title>
        <authorList>
            <consortium name="The Broad Institute Genomics Platform"/>
            <consortium name="The Broad Institute Genome Sequencing Center for Infectious Disease"/>
            <person name="Wu L."/>
            <person name="Ma J."/>
        </authorList>
    </citation>
    <scope>NUCLEOTIDE SEQUENCE [LARGE SCALE GENOMIC DNA]</scope>
    <source>
        <strain evidence="3 4">IBRC-M 10256</strain>
    </source>
</reference>
<gene>
    <name evidence="3" type="ORF">ACFOUR_03735</name>
</gene>
<dbReference type="InterPro" id="IPR036188">
    <property type="entry name" value="FAD/NAD-bd_sf"/>
</dbReference>
<dbReference type="InterPro" id="IPR006076">
    <property type="entry name" value="FAD-dep_OxRdtase"/>
</dbReference>
<organism evidence="3 4">
    <name type="scientific">Halovivax cerinus</name>
    <dbReference type="NCBI Taxonomy" id="1487865"/>
    <lineage>
        <taxon>Archaea</taxon>
        <taxon>Methanobacteriati</taxon>
        <taxon>Methanobacteriota</taxon>
        <taxon>Stenosarchaea group</taxon>
        <taxon>Halobacteria</taxon>
        <taxon>Halobacteriales</taxon>
        <taxon>Natrialbaceae</taxon>
        <taxon>Halovivax</taxon>
    </lineage>
</organism>
<dbReference type="Gene3D" id="3.50.50.60">
    <property type="entry name" value="FAD/NAD(P)-binding domain"/>
    <property type="match status" value="1"/>
</dbReference>
<dbReference type="GO" id="GO:0016491">
    <property type="term" value="F:oxidoreductase activity"/>
    <property type="evidence" value="ECO:0007669"/>
    <property type="project" value="UniProtKB-KW"/>
</dbReference>
<dbReference type="Gene3D" id="3.30.9.10">
    <property type="entry name" value="D-Amino Acid Oxidase, subunit A, domain 2"/>
    <property type="match status" value="1"/>
</dbReference>
<feature type="domain" description="FAD dependent oxidoreductase" evidence="2">
    <location>
        <begin position="2"/>
        <end position="352"/>
    </location>
</feature>
<name>A0ABD5NKW1_9EURY</name>
<evidence type="ECO:0000313" key="3">
    <source>
        <dbReference type="EMBL" id="MFC3957486.1"/>
    </source>
</evidence>
<keyword evidence="4" id="KW-1185">Reference proteome</keyword>
<dbReference type="EMBL" id="JBHSAQ010000002">
    <property type="protein sequence ID" value="MFC3957486.1"/>
    <property type="molecule type" value="Genomic_DNA"/>
</dbReference>
<dbReference type="Pfam" id="PF01266">
    <property type="entry name" value="DAO"/>
    <property type="match status" value="1"/>
</dbReference>
<dbReference type="Proteomes" id="UP001595846">
    <property type="component" value="Unassembled WGS sequence"/>
</dbReference>
<dbReference type="SUPFAM" id="SSF51905">
    <property type="entry name" value="FAD/NAD(P)-binding domain"/>
    <property type="match status" value="1"/>
</dbReference>
<accession>A0ABD5NKW1</accession>
<dbReference type="RefSeq" id="WP_256533714.1">
    <property type="nucleotide sequence ID" value="NZ_CP101824.1"/>
</dbReference>